<feature type="domain" description="RING-type" evidence="7">
    <location>
        <begin position="23"/>
        <end position="63"/>
    </location>
</feature>
<evidence type="ECO:0000256" key="4">
    <source>
        <dbReference type="ARBA" id="ARBA00022833"/>
    </source>
</evidence>
<dbReference type="InterPro" id="IPR001841">
    <property type="entry name" value="Znf_RING"/>
</dbReference>
<dbReference type="InterPro" id="IPR050143">
    <property type="entry name" value="TRIM/RBCC"/>
</dbReference>
<proteinExistence type="inferred from homology"/>
<accession>A0A3B3Z8Z3</accession>
<keyword evidence="4" id="KW-0862">Zinc</keyword>
<feature type="coiled-coil region" evidence="6">
    <location>
        <begin position="132"/>
        <end position="160"/>
    </location>
</feature>
<dbReference type="InterPro" id="IPR043136">
    <property type="entry name" value="B30.2/SPRY_sf"/>
</dbReference>
<dbReference type="SUPFAM" id="SSF49899">
    <property type="entry name" value="Concanavalin A-like lectins/glucanases"/>
    <property type="match status" value="1"/>
</dbReference>
<evidence type="ECO:0000256" key="5">
    <source>
        <dbReference type="PROSITE-ProRule" id="PRU00024"/>
    </source>
</evidence>
<feature type="domain" description="B30.2/SPRY" evidence="9">
    <location>
        <begin position="229"/>
        <end position="426"/>
    </location>
</feature>
<dbReference type="SMART" id="SM00336">
    <property type="entry name" value="BBOX"/>
    <property type="match status" value="1"/>
</dbReference>
<keyword evidence="11" id="KW-1185">Reference proteome</keyword>
<dbReference type="Proteomes" id="UP000261520">
    <property type="component" value="Unplaced"/>
</dbReference>
<feature type="domain" description="B box-type" evidence="8">
    <location>
        <begin position="92"/>
        <end position="132"/>
    </location>
</feature>
<evidence type="ECO:0000259" key="9">
    <source>
        <dbReference type="PROSITE" id="PS50188"/>
    </source>
</evidence>
<dbReference type="InterPro" id="IPR003879">
    <property type="entry name" value="Butyrophylin_SPRY"/>
</dbReference>
<dbReference type="PROSITE" id="PS50119">
    <property type="entry name" value="ZF_BBOX"/>
    <property type="match status" value="1"/>
</dbReference>
<dbReference type="AlphaFoldDB" id="A0A3B3Z8Z3"/>
<name>A0A3B3Z8Z3_9GOBI</name>
<evidence type="ECO:0000313" key="11">
    <source>
        <dbReference type="Proteomes" id="UP000261520"/>
    </source>
</evidence>
<dbReference type="PROSITE" id="PS50188">
    <property type="entry name" value="B302_SPRY"/>
    <property type="match status" value="1"/>
</dbReference>
<dbReference type="STRING" id="409849.ENSPMGP00000001067"/>
<evidence type="ECO:0000259" key="8">
    <source>
        <dbReference type="PROSITE" id="PS50119"/>
    </source>
</evidence>
<organism evidence="10 11">
    <name type="scientific">Periophthalmus magnuspinnatus</name>
    <dbReference type="NCBI Taxonomy" id="409849"/>
    <lineage>
        <taxon>Eukaryota</taxon>
        <taxon>Metazoa</taxon>
        <taxon>Chordata</taxon>
        <taxon>Craniata</taxon>
        <taxon>Vertebrata</taxon>
        <taxon>Euteleostomi</taxon>
        <taxon>Actinopterygii</taxon>
        <taxon>Neopterygii</taxon>
        <taxon>Teleostei</taxon>
        <taxon>Neoteleostei</taxon>
        <taxon>Acanthomorphata</taxon>
        <taxon>Gobiaria</taxon>
        <taxon>Gobiiformes</taxon>
        <taxon>Gobioidei</taxon>
        <taxon>Gobiidae</taxon>
        <taxon>Oxudercinae</taxon>
        <taxon>Periophthalmus</taxon>
    </lineage>
</organism>
<dbReference type="Ensembl" id="ENSPMGT00000001127.1">
    <property type="protein sequence ID" value="ENSPMGP00000001067.1"/>
    <property type="gene ID" value="ENSPMGG00000000973.1"/>
</dbReference>
<dbReference type="SMART" id="SM00449">
    <property type="entry name" value="SPRY"/>
    <property type="match status" value="1"/>
</dbReference>
<dbReference type="Pfam" id="PF00643">
    <property type="entry name" value="zf-B_box"/>
    <property type="match status" value="1"/>
</dbReference>
<dbReference type="Gene3D" id="3.30.40.10">
    <property type="entry name" value="Zinc/RING finger domain, C3HC4 (zinc finger)"/>
    <property type="match status" value="1"/>
</dbReference>
<dbReference type="Pfam" id="PF00622">
    <property type="entry name" value="SPRY"/>
    <property type="match status" value="1"/>
</dbReference>
<dbReference type="GO" id="GO:0008270">
    <property type="term" value="F:zinc ion binding"/>
    <property type="evidence" value="ECO:0007669"/>
    <property type="project" value="UniProtKB-KW"/>
</dbReference>
<evidence type="ECO:0000259" key="7">
    <source>
        <dbReference type="PROSITE" id="PS50089"/>
    </source>
</evidence>
<dbReference type="CDD" id="cd19769">
    <property type="entry name" value="Bbox2_TRIM16-like"/>
    <property type="match status" value="1"/>
</dbReference>
<dbReference type="InterPro" id="IPR001870">
    <property type="entry name" value="B30.2/SPRY"/>
</dbReference>
<evidence type="ECO:0000313" key="10">
    <source>
        <dbReference type="Ensembl" id="ENSPMGP00000001067.1"/>
    </source>
</evidence>
<evidence type="ECO:0000256" key="3">
    <source>
        <dbReference type="ARBA" id="ARBA00022771"/>
    </source>
</evidence>
<dbReference type="InterPro" id="IPR000315">
    <property type="entry name" value="Znf_B-box"/>
</dbReference>
<dbReference type="InterPro" id="IPR013083">
    <property type="entry name" value="Znf_RING/FYVE/PHD"/>
</dbReference>
<evidence type="ECO:0000256" key="1">
    <source>
        <dbReference type="ARBA" id="ARBA00008518"/>
    </source>
</evidence>
<dbReference type="PROSITE" id="PS00518">
    <property type="entry name" value="ZF_RING_1"/>
    <property type="match status" value="1"/>
</dbReference>
<dbReference type="InterPro" id="IPR017907">
    <property type="entry name" value="Znf_RING_CS"/>
</dbReference>
<dbReference type="PANTHER" id="PTHR24103">
    <property type="entry name" value="E3 UBIQUITIN-PROTEIN LIGASE TRIM"/>
    <property type="match status" value="1"/>
</dbReference>
<dbReference type="SMART" id="SM00184">
    <property type="entry name" value="RING"/>
    <property type="match status" value="1"/>
</dbReference>
<comment type="similarity">
    <text evidence="1">Belongs to the TRIM/RBCC family.</text>
</comment>
<dbReference type="SUPFAM" id="SSF57845">
    <property type="entry name" value="B-box zinc-binding domain"/>
    <property type="match status" value="1"/>
</dbReference>
<sequence>RNTGQVHAEMGELHPPMEDFLMCAVCLETFKEPVTLGCNHSFCSDCLHGYWDQNNTRICPVCRRKSSKGLIIVNFALKELCISFSDKQTLEDRASVCSTHPEVPPLFCTDEVHLLCPVCEVSEHRGHTVVPVEQAERELKEQLQSQVETLRKNRAEAQALEQIYRDTQRHAHRQAELCERNIRAEFLNAHMFLKEEEELRLSSLRQEQSRQAQSMAPQLDRIRETLASLEQNIQELEKQLEKKAEDFLLSYNPAQSPKEPPECLPLGPRQLLNQFSPPLELPDNTDRFSKKVLVLGSEGFRSGTYVWEVEVGDHPHWVIGLAKKSVERKEEPVFIPEIGIWCVGFYNNKYFASCGTLSIKMHPQRIKVQLDCDRRTVSFYDSSHMSHIYTYNNCGYEKLFPFFGLGPSDANCQTKGIRICLDPARGHV</sequence>
<dbReference type="Pfam" id="PF00097">
    <property type="entry name" value="zf-C3HC4"/>
    <property type="match status" value="1"/>
</dbReference>
<dbReference type="PROSITE" id="PS50089">
    <property type="entry name" value="ZF_RING_2"/>
    <property type="match status" value="1"/>
</dbReference>
<dbReference type="PRINTS" id="PR01407">
    <property type="entry name" value="BUTYPHLNCDUF"/>
</dbReference>
<dbReference type="SUPFAM" id="SSF57850">
    <property type="entry name" value="RING/U-box"/>
    <property type="match status" value="1"/>
</dbReference>
<evidence type="ECO:0000256" key="2">
    <source>
        <dbReference type="ARBA" id="ARBA00022723"/>
    </source>
</evidence>
<dbReference type="Gene3D" id="3.30.160.60">
    <property type="entry name" value="Classic Zinc Finger"/>
    <property type="match status" value="1"/>
</dbReference>
<reference evidence="10" key="1">
    <citation type="submission" date="2025-08" db="UniProtKB">
        <authorList>
            <consortium name="Ensembl"/>
        </authorList>
    </citation>
    <scope>IDENTIFICATION</scope>
</reference>
<keyword evidence="6" id="KW-0175">Coiled coil</keyword>
<dbReference type="InterPro" id="IPR013320">
    <property type="entry name" value="ConA-like_dom_sf"/>
</dbReference>
<dbReference type="Gene3D" id="2.60.120.920">
    <property type="match status" value="1"/>
</dbReference>
<keyword evidence="3 5" id="KW-0863">Zinc-finger</keyword>
<protein>
    <submittedName>
        <fullName evidence="10">Uncharacterized protein</fullName>
    </submittedName>
</protein>
<evidence type="ECO:0000256" key="6">
    <source>
        <dbReference type="SAM" id="Coils"/>
    </source>
</evidence>
<keyword evidence="2" id="KW-0479">Metal-binding</keyword>
<feature type="coiled-coil region" evidence="6">
    <location>
        <begin position="219"/>
        <end position="246"/>
    </location>
</feature>
<dbReference type="InterPro" id="IPR018957">
    <property type="entry name" value="Znf_C3HC4_RING-type"/>
</dbReference>
<dbReference type="InterPro" id="IPR003877">
    <property type="entry name" value="SPRY_dom"/>
</dbReference>
<reference evidence="10" key="2">
    <citation type="submission" date="2025-09" db="UniProtKB">
        <authorList>
            <consortium name="Ensembl"/>
        </authorList>
    </citation>
    <scope>IDENTIFICATION</scope>
</reference>